<evidence type="ECO:0000259" key="15">
    <source>
        <dbReference type="PROSITE" id="PS50970"/>
    </source>
</evidence>
<evidence type="ECO:0000256" key="10">
    <source>
        <dbReference type="ARBA" id="ARBA00023136"/>
    </source>
</evidence>
<evidence type="ECO:0000256" key="1">
    <source>
        <dbReference type="ARBA" id="ARBA00004323"/>
    </source>
</evidence>
<dbReference type="Gene3D" id="3.20.20.330">
    <property type="entry name" value="Homocysteine-binding-like domain"/>
    <property type="match status" value="1"/>
</dbReference>
<organism>
    <name type="scientific">Branchiostoma floridae</name>
    <name type="common">Florida lancelet</name>
    <name type="synonym">Amphioxus</name>
    <dbReference type="NCBI Taxonomy" id="7739"/>
    <lineage>
        <taxon>Eukaryota</taxon>
        <taxon>Metazoa</taxon>
        <taxon>Chordata</taxon>
        <taxon>Cephalochordata</taxon>
        <taxon>Leptocardii</taxon>
        <taxon>Amphioxiformes</taxon>
        <taxon>Branchiostomatidae</taxon>
        <taxon>Branchiostoma</taxon>
    </lineage>
</organism>
<feature type="region of interest" description="Disordered" evidence="14">
    <location>
        <begin position="291"/>
        <end position="368"/>
    </location>
</feature>
<evidence type="ECO:0000256" key="13">
    <source>
        <dbReference type="PROSITE-ProRule" id="PRU00333"/>
    </source>
</evidence>
<keyword evidence="5" id="KW-0808">Transferase</keyword>
<evidence type="ECO:0000256" key="9">
    <source>
        <dbReference type="ARBA" id="ARBA00023034"/>
    </source>
</evidence>
<dbReference type="GO" id="GO:0008168">
    <property type="term" value="F:methyltransferase activity"/>
    <property type="evidence" value="ECO:0007669"/>
    <property type="project" value="UniProtKB-KW"/>
</dbReference>
<keyword evidence="9" id="KW-0333">Golgi apparatus</keyword>
<evidence type="ECO:0000256" key="8">
    <source>
        <dbReference type="ARBA" id="ARBA00022989"/>
    </source>
</evidence>
<evidence type="ECO:0000256" key="14">
    <source>
        <dbReference type="SAM" id="MobiDB-lite"/>
    </source>
</evidence>
<evidence type="ECO:0000313" key="16">
    <source>
        <dbReference type="EMBL" id="EEN54882.1"/>
    </source>
</evidence>
<evidence type="ECO:0000256" key="11">
    <source>
        <dbReference type="ARBA" id="ARBA00023180"/>
    </source>
</evidence>
<dbReference type="InterPro" id="IPR038578">
    <property type="entry name" value="GT29-like_sf"/>
</dbReference>
<dbReference type="GO" id="GO:0008373">
    <property type="term" value="F:sialyltransferase activity"/>
    <property type="evidence" value="ECO:0007669"/>
    <property type="project" value="InterPro"/>
</dbReference>
<keyword evidence="7" id="KW-0735">Signal-anchor</keyword>
<dbReference type="InterPro" id="IPR050943">
    <property type="entry name" value="Glycosyltr_29_Sialyltrsf"/>
</dbReference>
<dbReference type="CDD" id="cd23963">
    <property type="entry name" value="GT29_ST8SIA"/>
    <property type="match status" value="1"/>
</dbReference>
<feature type="compositionally biased region" description="Basic and acidic residues" evidence="14">
    <location>
        <begin position="347"/>
        <end position="368"/>
    </location>
</feature>
<dbReference type="PANTHER" id="PTHR11987">
    <property type="entry name" value="ALPHA-2,8-SIALYLTRANSFERASE"/>
    <property type="match status" value="1"/>
</dbReference>
<keyword evidence="3" id="KW-0489">Methyltransferase</keyword>
<dbReference type="InParanoid" id="C3YXS3"/>
<dbReference type="InterPro" id="IPR001675">
    <property type="entry name" value="Glyco_trans_29"/>
</dbReference>
<feature type="compositionally biased region" description="Basic and acidic residues" evidence="14">
    <location>
        <begin position="318"/>
        <end position="336"/>
    </location>
</feature>
<feature type="domain" description="Hcy-binding" evidence="15">
    <location>
        <begin position="781"/>
        <end position="891"/>
    </location>
</feature>
<sequence length="891" mass="101150">MNIRRLIWFQTAVPKARVPNRVVFNHPHHKIAAEKFWTDRGLDEKSFSSGFYMISSAFSFCEKITVYGFWPFNMDRNGKPLSYHYSQTGPKDGGVNNTWHRMDREFVKLVELYKAGIIKLVTSPLESNDAMTAAPRTPVVPSKVQRNLLREKPEDPAVSTPAAVLPTDSRVFPKNNIRQGTSVESNNTKIPDPPMESEVVKTVVTYKMRGDKIIRIIKKYVRKRPKPPPAVDSNGQLNFDKPESKNNSDTRTSGSVAEDKNKTSNSEKRIDSPVVDSAINNMLSSKVPAHVPKEANSDGQSLLNNAQDGVNLDQTENTGDKKTEEDLKKTNEELRPNAEGNVPNANDKSDDSKDDHEEAADPCKPKDEDYERDITTIVTYAKKGTKTIKIIKKIIRKRLKPKRIWEEINNGTENNLPEYEQYDQEQIQDQIDFKIENRCNTKRGFTQRFQEEVAEIEEEMEVGSVNNRTSPRAHKRMTKKDLATKYILPDVLKFVTGNTSSWTFDYKALAQKRFDLERTCNARNHFFVTKKNIPLGSSLRYDVSNTTVKVNNTLFDTFPTAIPFADKMFPRCAVVGSSGILMDSGCGREIDSSDFVIRFNMAPVGGRFRADVGSKVDIVTVNGDSIKSRYDKLETNISRTMFAAYVRQYNRNTLLWSVPFTSLTHTAYVLRTYQVLKKAGAPQAVVFANPGYMACTNTYWRQRGFTRAPRLSTGMFLTSAALQFCEEVYLYGFWPFPVDTAGNVLPYHYYSKESSKGRSSTRKLCFSSTRSDYKMATTKPKGLLERLSNDETVIVAEGYLFEFERRGYLQAGSYVPEVVLDHPEMVTSLHREFVHAGSDVVLAFTYYGHREKMRLIGKEQLLEPMNRNALRLAREVADETGTLMAGNICNH</sequence>
<dbReference type="GO" id="GO:0032259">
    <property type="term" value="P:methylation"/>
    <property type="evidence" value="ECO:0007669"/>
    <property type="project" value="UniProtKB-KW"/>
</dbReference>
<evidence type="ECO:0000256" key="12">
    <source>
        <dbReference type="ARBA" id="ARBA00034478"/>
    </source>
</evidence>
<feature type="region of interest" description="Disordered" evidence="14">
    <location>
        <begin position="172"/>
        <end position="194"/>
    </location>
</feature>
<comment type="similarity">
    <text evidence="2">Belongs to the glycosyltransferase 29 family.</text>
</comment>
<reference evidence="16" key="1">
    <citation type="journal article" date="2008" name="Nature">
        <title>The amphioxus genome and the evolution of the chordate karyotype.</title>
        <authorList>
            <consortium name="US DOE Joint Genome Institute (JGI-PGF)"/>
            <person name="Putnam N.H."/>
            <person name="Butts T."/>
            <person name="Ferrier D.E.K."/>
            <person name="Furlong R.F."/>
            <person name="Hellsten U."/>
            <person name="Kawashima T."/>
            <person name="Robinson-Rechavi M."/>
            <person name="Shoguchi E."/>
            <person name="Terry A."/>
            <person name="Yu J.-K."/>
            <person name="Benito-Gutierrez E.L."/>
            <person name="Dubchak I."/>
            <person name="Garcia-Fernandez J."/>
            <person name="Gibson-Brown J.J."/>
            <person name="Grigoriev I.V."/>
            <person name="Horton A.C."/>
            <person name="de Jong P.J."/>
            <person name="Jurka J."/>
            <person name="Kapitonov V.V."/>
            <person name="Kohara Y."/>
            <person name="Kuroki Y."/>
            <person name="Lindquist E."/>
            <person name="Lucas S."/>
            <person name="Osoegawa K."/>
            <person name="Pennacchio L.A."/>
            <person name="Salamov A.A."/>
            <person name="Satou Y."/>
            <person name="Sauka-Spengler T."/>
            <person name="Schmutz J."/>
            <person name="Shin-I T."/>
            <person name="Toyoda A."/>
            <person name="Bronner-Fraser M."/>
            <person name="Fujiyama A."/>
            <person name="Holland L.Z."/>
            <person name="Holland P.W.H."/>
            <person name="Satoh N."/>
            <person name="Rokhsar D.S."/>
        </authorList>
    </citation>
    <scope>NUCLEOTIDE SEQUENCE [LARGE SCALE GENOMIC DNA]</scope>
    <source>
        <strain evidence="16">S238N-H82</strain>
        <tissue evidence="16">Testes</tissue>
    </source>
</reference>
<comment type="caution">
    <text evidence="13">Lacks conserved residue(s) required for the propagation of feature annotation.</text>
</comment>
<dbReference type="SUPFAM" id="SSF82282">
    <property type="entry name" value="Homocysteine S-methyltransferase"/>
    <property type="match status" value="1"/>
</dbReference>
<feature type="region of interest" description="Disordered" evidence="14">
    <location>
        <begin position="219"/>
        <end position="275"/>
    </location>
</feature>
<dbReference type="PROSITE" id="PS50970">
    <property type="entry name" value="HCY"/>
    <property type="match status" value="1"/>
</dbReference>
<dbReference type="eggNOG" id="KOG1579">
    <property type="taxonomic scope" value="Eukaryota"/>
</dbReference>
<dbReference type="InterPro" id="IPR003726">
    <property type="entry name" value="HCY_dom"/>
</dbReference>
<evidence type="ECO:0000256" key="3">
    <source>
        <dbReference type="ARBA" id="ARBA00022603"/>
    </source>
</evidence>
<dbReference type="PANTHER" id="PTHR11987:SF53">
    <property type="entry name" value="ALPHA-2,8-SIALYLTRANSFERASE 8F-LIKE"/>
    <property type="match status" value="1"/>
</dbReference>
<evidence type="ECO:0000256" key="5">
    <source>
        <dbReference type="ARBA" id="ARBA00022679"/>
    </source>
</evidence>
<evidence type="ECO:0000256" key="6">
    <source>
        <dbReference type="ARBA" id="ARBA00022692"/>
    </source>
</evidence>
<evidence type="ECO:0000256" key="4">
    <source>
        <dbReference type="ARBA" id="ARBA00022676"/>
    </source>
</evidence>
<dbReference type="AlphaFoldDB" id="C3YXS3"/>
<accession>C3YXS3</accession>
<gene>
    <name evidence="16" type="ORF">BRAFLDRAFT_125746</name>
</gene>
<feature type="compositionally biased region" description="Polar residues" evidence="14">
    <location>
        <begin position="176"/>
        <end position="189"/>
    </location>
</feature>
<keyword evidence="8" id="KW-1133">Transmembrane helix</keyword>
<dbReference type="Gene3D" id="3.90.1480.20">
    <property type="entry name" value="Glycosyl transferase family 29"/>
    <property type="match status" value="2"/>
</dbReference>
<evidence type="ECO:0000256" key="2">
    <source>
        <dbReference type="ARBA" id="ARBA00006003"/>
    </source>
</evidence>
<proteinExistence type="inferred from homology"/>
<feature type="compositionally biased region" description="Basic and acidic residues" evidence="14">
    <location>
        <begin position="257"/>
        <end position="271"/>
    </location>
</feature>
<dbReference type="EMBL" id="GG666563">
    <property type="protein sequence ID" value="EEN54882.1"/>
    <property type="molecule type" value="Genomic_DNA"/>
</dbReference>
<dbReference type="Pfam" id="PF00777">
    <property type="entry name" value="Glyco_transf_29"/>
    <property type="match status" value="2"/>
</dbReference>
<dbReference type="Pfam" id="PF02574">
    <property type="entry name" value="S-methyl_trans"/>
    <property type="match status" value="1"/>
</dbReference>
<comment type="subcellular location">
    <subcellularLocation>
        <location evidence="1">Golgi apparatus membrane</location>
        <topology evidence="1">Single-pass type II membrane protein</topology>
    </subcellularLocation>
</comment>
<name>C3YXS3_BRAFL</name>
<keyword evidence="6" id="KW-0812">Transmembrane</keyword>
<feature type="compositionally biased region" description="Polar residues" evidence="14">
    <location>
        <begin position="297"/>
        <end position="317"/>
    </location>
</feature>
<dbReference type="eggNOG" id="KOG2692">
    <property type="taxonomic scope" value="Eukaryota"/>
</dbReference>
<comment type="pathway">
    <text evidence="12">Amino-acid biosynthesis; L-methionine biosynthesis via de novo pathway.</text>
</comment>
<keyword evidence="4" id="KW-0328">Glycosyltransferase</keyword>
<protein>
    <recommendedName>
        <fullName evidence="15">Hcy-binding domain-containing protein</fullName>
    </recommendedName>
</protein>
<keyword evidence="11" id="KW-0325">Glycoprotein</keyword>
<keyword evidence="10" id="KW-0472">Membrane</keyword>
<dbReference type="InterPro" id="IPR036589">
    <property type="entry name" value="HCY_dom_sf"/>
</dbReference>
<dbReference type="GO" id="GO:0000139">
    <property type="term" value="C:Golgi membrane"/>
    <property type="evidence" value="ECO:0007669"/>
    <property type="project" value="UniProtKB-SubCell"/>
</dbReference>
<evidence type="ECO:0000256" key="7">
    <source>
        <dbReference type="ARBA" id="ARBA00022968"/>
    </source>
</evidence>